<reference evidence="3 4" key="1">
    <citation type="submission" date="2020-04" db="EMBL/GenBank/DDBJ databases">
        <title>MicrobeNet Type strains.</title>
        <authorList>
            <person name="Nicholson A.C."/>
        </authorList>
    </citation>
    <scope>NUCLEOTIDE SEQUENCE [LARGE SCALE GENOMIC DNA]</scope>
    <source>
        <strain evidence="3 4">JCM 12354</strain>
    </source>
</reference>
<dbReference type="EMBL" id="JAAXOP010000014">
    <property type="protein sequence ID" value="NKY52978.1"/>
    <property type="molecule type" value="Genomic_DNA"/>
</dbReference>
<sequence length="160" mass="17345">MQLSRFTDLGLRAMMRLAVSSGAEERVTVKLVARQVNASEHYVAKAVTKLSELGLVASQRGRAGGIFLTDAGRSATVGQIVRGLEERAEVVECVGDHPCPLAGACRLRRILAQAQESFYSELDRYSLSDLVDRKTQELLHLSSLPSVPFGGISVDSPLDF</sequence>
<dbReference type="InterPro" id="IPR000944">
    <property type="entry name" value="Tscrpt_reg_Rrf2"/>
</dbReference>
<dbReference type="GO" id="GO:0003677">
    <property type="term" value="F:DNA binding"/>
    <property type="evidence" value="ECO:0007669"/>
    <property type="project" value="UniProtKB-KW"/>
</dbReference>
<evidence type="ECO:0000313" key="3">
    <source>
        <dbReference type="EMBL" id="NKY52978.1"/>
    </source>
</evidence>
<evidence type="ECO:0000256" key="1">
    <source>
        <dbReference type="ARBA" id="ARBA00023125"/>
    </source>
</evidence>
<dbReference type="SUPFAM" id="SSF46785">
    <property type="entry name" value="Winged helix' DNA-binding domain"/>
    <property type="match status" value="1"/>
</dbReference>
<dbReference type="Proteomes" id="UP000565711">
    <property type="component" value="Unassembled WGS sequence"/>
</dbReference>
<dbReference type="PROSITE" id="PS51197">
    <property type="entry name" value="HTH_RRF2_2"/>
    <property type="match status" value="1"/>
</dbReference>
<dbReference type="NCBIfam" id="TIGR00738">
    <property type="entry name" value="rrf2_super"/>
    <property type="match status" value="1"/>
</dbReference>
<dbReference type="GO" id="GO:0003700">
    <property type="term" value="F:DNA-binding transcription factor activity"/>
    <property type="evidence" value="ECO:0007669"/>
    <property type="project" value="TreeGrafter"/>
</dbReference>
<dbReference type="InterPro" id="IPR030489">
    <property type="entry name" value="TR_Rrf2-type_CS"/>
</dbReference>
<gene>
    <name evidence="3" type="ORF">HGA08_22500</name>
</gene>
<keyword evidence="1" id="KW-0238">DNA-binding</keyword>
<comment type="cofactor">
    <cofactor evidence="2">
        <name>[2Fe-2S] cluster</name>
        <dbReference type="ChEBI" id="CHEBI:190135"/>
    </cofactor>
</comment>
<comment type="caution">
    <text evidence="3">The sequence shown here is derived from an EMBL/GenBank/DDBJ whole genome shotgun (WGS) entry which is preliminary data.</text>
</comment>
<keyword evidence="4" id="KW-1185">Reference proteome</keyword>
<evidence type="ECO:0000256" key="2">
    <source>
        <dbReference type="ARBA" id="ARBA00034078"/>
    </source>
</evidence>
<dbReference type="PROSITE" id="PS01332">
    <property type="entry name" value="HTH_RRF2_1"/>
    <property type="match status" value="1"/>
</dbReference>
<name>A0A846Y6T1_9NOCA</name>
<protein>
    <submittedName>
        <fullName evidence="3">Rrf2 family transcriptional regulator</fullName>
    </submittedName>
</protein>
<dbReference type="AlphaFoldDB" id="A0A846Y6T1"/>
<organism evidence="3 4">
    <name type="scientific">Nocardia vermiculata</name>
    <dbReference type="NCBI Taxonomy" id="257274"/>
    <lineage>
        <taxon>Bacteria</taxon>
        <taxon>Bacillati</taxon>
        <taxon>Actinomycetota</taxon>
        <taxon>Actinomycetes</taxon>
        <taxon>Mycobacteriales</taxon>
        <taxon>Nocardiaceae</taxon>
        <taxon>Nocardia</taxon>
    </lineage>
</organism>
<dbReference type="PANTHER" id="PTHR33221">
    <property type="entry name" value="WINGED HELIX-TURN-HELIX TRANSCRIPTIONAL REGULATOR, RRF2 FAMILY"/>
    <property type="match status" value="1"/>
</dbReference>
<proteinExistence type="predicted"/>
<dbReference type="Gene3D" id="1.10.10.10">
    <property type="entry name" value="Winged helix-like DNA-binding domain superfamily/Winged helix DNA-binding domain"/>
    <property type="match status" value="1"/>
</dbReference>
<dbReference type="Pfam" id="PF02082">
    <property type="entry name" value="Rrf2"/>
    <property type="match status" value="1"/>
</dbReference>
<dbReference type="RefSeq" id="WP_067875543.1">
    <property type="nucleotide sequence ID" value="NZ_JAAXOP010000014.1"/>
</dbReference>
<accession>A0A846Y6T1</accession>
<dbReference type="GO" id="GO:0005829">
    <property type="term" value="C:cytosol"/>
    <property type="evidence" value="ECO:0007669"/>
    <property type="project" value="TreeGrafter"/>
</dbReference>
<dbReference type="PANTHER" id="PTHR33221:SF4">
    <property type="entry name" value="HTH-TYPE TRANSCRIPTIONAL REPRESSOR NSRR"/>
    <property type="match status" value="1"/>
</dbReference>
<dbReference type="InterPro" id="IPR036388">
    <property type="entry name" value="WH-like_DNA-bd_sf"/>
</dbReference>
<evidence type="ECO:0000313" key="4">
    <source>
        <dbReference type="Proteomes" id="UP000565711"/>
    </source>
</evidence>
<dbReference type="InterPro" id="IPR036390">
    <property type="entry name" value="WH_DNA-bd_sf"/>
</dbReference>